<evidence type="ECO:0000313" key="2">
    <source>
        <dbReference type="Proteomes" id="UP000270094"/>
    </source>
</evidence>
<dbReference type="EMBL" id="UYYB01101090">
    <property type="protein sequence ID" value="VDM78132.1"/>
    <property type="molecule type" value="Genomic_DNA"/>
</dbReference>
<name>A0A3P7LFK4_STRVU</name>
<dbReference type="AlphaFoldDB" id="A0A3P7LFK4"/>
<dbReference type="Proteomes" id="UP000270094">
    <property type="component" value="Unassembled WGS sequence"/>
</dbReference>
<accession>A0A3P7LFK4</accession>
<organism evidence="1 2">
    <name type="scientific">Strongylus vulgaris</name>
    <name type="common">Blood worm</name>
    <dbReference type="NCBI Taxonomy" id="40348"/>
    <lineage>
        <taxon>Eukaryota</taxon>
        <taxon>Metazoa</taxon>
        <taxon>Ecdysozoa</taxon>
        <taxon>Nematoda</taxon>
        <taxon>Chromadorea</taxon>
        <taxon>Rhabditida</taxon>
        <taxon>Rhabditina</taxon>
        <taxon>Rhabditomorpha</taxon>
        <taxon>Strongyloidea</taxon>
        <taxon>Strongylidae</taxon>
        <taxon>Strongylus</taxon>
    </lineage>
</organism>
<evidence type="ECO:0000313" key="1">
    <source>
        <dbReference type="EMBL" id="VDM78132.1"/>
    </source>
</evidence>
<reference evidence="1 2" key="1">
    <citation type="submission" date="2018-11" db="EMBL/GenBank/DDBJ databases">
        <authorList>
            <consortium name="Pathogen Informatics"/>
        </authorList>
    </citation>
    <scope>NUCLEOTIDE SEQUENCE [LARGE SCALE GENOMIC DNA]</scope>
</reference>
<protein>
    <submittedName>
        <fullName evidence="1">Uncharacterized protein</fullName>
    </submittedName>
</protein>
<sequence>MKAKCRNGEKVAVDVMAVSMVGDDDGACLERKGGVCSSLLCPDGTHDKPTITDLILNAATAAAAASVKSLERIIDADHVQAASFK</sequence>
<gene>
    <name evidence="1" type="ORF">SVUK_LOCUS13130</name>
</gene>
<proteinExistence type="predicted"/>
<keyword evidence="2" id="KW-1185">Reference proteome</keyword>